<protein>
    <submittedName>
        <fullName evidence="1">Uncharacterized protein</fullName>
    </submittedName>
</protein>
<accession>A0ABR6SZN7</accession>
<dbReference type="Proteomes" id="UP000587800">
    <property type="component" value="Unassembled WGS sequence"/>
</dbReference>
<gene>
    <name evidence="1" type="ORF">HCJ59_13910</name>
</gene>
<sequence>MNLVIEKLVIEGSGSRWGSPYLCEQIKNKVMNTSADFLIVCSEFNQKILLQIEDYVTRCSENMDEADIHLFNQNHAFLQYLRKLPDENKYEMTEKLQFLDEISPKPVSTYLERDPHVLLEEMGSYILYNISFLKTYFEKAEERMCLIDIFQKAKMIWKHSVLEEIENNEVKMQVADNYTINDMIDCWDFYRKLEEDYTELSLVLLDFDKNFFNYLIRTKLGPEFQNKLINGELNDAQEALKDLTNFLNSHNKQLVSELISVGYFYLQIPVEKYFVWSENKPFSIAYLQFLKVLFDKTHYQSKQYYLKYYRRATNSVYKAVGLNSIKPIAKAYKLYYVLG</sequence>
<dbReference type="EMBL" id="JAASUB010000019">
    <property type="protein sequence ID" value="MBC1510980.1"/>
    <property type="molecule type" value="Genomic_DNA"/>
</dbReference>
<evidence type="ECO:0000313" key="2">
    <source>
        <dbReference type="Proteomes" id="UP000587800"/>
    </source>
</evidence>
<evidence type="ECO:0000313" key="1">
    <source>
        <dbReference type="EMBL" id="MBC1510980.1"/>
    </source>
</evidence>
<proteinExistence type="predicted"/>
<comment type="caution">
    <text evidence="1">The sequence shown here is derived from an EMBL/GenBank/DDBJ whole genome shotgun (WGS) entry which is preliminary data.</text>
</comment>
<reference evidence="1 2" key="1">
    <citation type="submission" date="2020-03" db="EMBL/GenBank/DDBJ databases">
        <title>Soil Listeria distribution.</title>
        <authorList>
            <person name="Liao J."/>
            <person name="Wiedmann M."/>
        </authorList>
    </citation>
    <scope>NUCLEOTIDE SEQUENCE [LARGE SCALE GENOMIC DNA]</scope>
    <source>
        <strain evidence="1 2">FSL L7-1515</strain>
    </source>
</reference>
<organism evidence="1 2">
    <name type="scientific">Listeria immobilis</name>
    <dbReference type="NCBI Taxonomy" id="2713502"/>
    <lineage>
        <taxon>Bacteria</taxon>
        <taxon>Bacillati</taxon>
        <taxon>Bacillota</taxon>
        <taxon>Bacilli</taxon>
        <taxon>Bacillales</taxon>
        <taxon>Listeriaceae</taxon>
        <taxon>Listeria</taxon>
    </lineage>
</organism>
<dbReference type="RefSeq" id="WP_185349216.1">
    <property type="nucleotide sequence ID" value="NZ_JAASTU010000023.1"/>
</dbReference>
<keyword evidence="2" id="KW-1185">Reference proteome</keyword>
<name>A0ABR6SZN7_9LIST</name>